<sequence length="49" mass="5841">MSNKEQQSILVSIFLDIWEILLYGLKKRRPLFRSPIAIKYMSDYVLLIP</sequence>
<organism evidence="1 2">
    <name type="scientific">Paenibacillus larvae subsp. larvae</name>
    <dbReference type="NCBI Taxonomy" id="147375"/>
    <lineage>
        <taxon>Bacteria</taxon>
        <taxon>Bacillati</taxon>
        <taxon>Bacillota</taxon>
        <taxon>Bacilli</taxon>
        <taxon>Bacillales</taxon>
        <taxon>Paenibacillaceae</taxon>
        <taxon>Paenibacillus</taxon>
    </lineage>
</organism>
<name>A0A6C0QVB8_9BACL</name>
<protein>
    <submittedName>
        <fullName evidence="1">Uncharacterized protein</fullName>
    </submittedName>
</protein>
<dbReference type="EMBL" id="CP019717">
    <property type="protein sequence ID" value="QHZ52387.1"/>
    <property type="molecule type" value="Genomic_DNA"/>
</dbReference>
<evidence type="ECO:0000313" key="1">
    <source>
        <dbReference type="EMBL" id="QHZ52387.1"/>
    </source>
</evidence>
<accession>A0A6C0QVB8</accession>
<dbReference type="Proteomes" id="UP000464330">
    <property type="component" value="Chromosome"/>
</dbReference>
<evidence type="ECO:0000313" key="2">
    <source>
        <dbReference type="Proteomes" id="UP000464330"/>
    </source>
</evidence>
<reference evidence="1 2" key="1">
    <citation type="journal article" date="2020" name="Int. J. Med. Microbiol.">
        <title>Discovery of Paenibacillus larvae ERIC V: Phenotypic and genomic comparison to genotypes ERIC I-IV reveal different inventories of virulence factors which correlate with epidemiological prevalences of American Foulbrood.</title>
        <authorList>
            <person name="Beims H."/>
            <person name="Bunk B."/>
            <person name="Erler S."/>
            <person name="Mohr K.I."/>
            <person name="Sproer C."/>
            <person name="Pradella S."/>
            <person name="Gunther G."/>
            <person name="Rohde M."/>
            <person name="von der Ohe W."/>
            <person name="Steinert M."/>
        </authorList>
    </citation>
    <scope>NUCLEOTIDE SEQUENCE [LARGE SCALE GENOMIC DNA]</scope>
    <source>
        <strain evidence="1">Eric_V</strain>
    </source>
</reference>
<gene>
    <name evidence="1" type="ORF">ERICV_03275</name>
</gene>
<dbReference type="AlphaFoldDB" id="A0A6C0QVB8"/>
<proteinExistence type="predicted"/>